<name>A0A7S0DQ32_9EUKA</name>
<feature type="region of interest" description="Disordered" evidence="1">
    <location>
        <begin position="1"/>
        <end position="27"/>
    </location>
</feature>
<protein>
    <recommendedName>
        <fullName evidence="2">PDZ domain-containing protein</fullName>
    </recommendedName>
</protein>
<dbReference type="AlphaFoldDB" id="A0A7S0DQ32"/>
<evidence type="ECO:0000313" key="3">
    <source>
        <dbReference type="EMBL" id="CAD8459290.1"/>
    </source>
</evidence>
<gene>
    <name evidence="3" type="ORF">LAMO00422_LOCUS18243</name>
</gene>
<organism evidence="3">
    <name type="scientific">Amorphochlora amoebiformis</name>
    <dbReference type="NCBI Taxonomy" id="1561963"/>
    <lineage>
        <taxon>Eukaryota</taxon>
        <taxon>Sar</taxon>
        <taxon>Rhizaria</taxon>
        <taxon>Cercozoa</taxon>
        <taxon>Chlorarachniophyceae</taxon>
        <taxon>Amorphochlora</taxon>
    </lineage>
</organism>
<sequence>MNEFDSHGPPRAMTPSDDNFRNPERVGSLDVNRRLSNMYRRRFSDLHSVQTPREILSLSYSGSLGICLDGRRVCEVEEGGPSDRAGVRLGWKIRGVQGKPVPDDDRDISFAIINALKTKGKVDVTFESHRPVFMFPSRDIHSVALSLKGRRVSSVAPGSKAQKAGVKAGWILRSVDGKKLPEKCSEDEILSILLSTKERKAVPVAFEETTQKSAKNPLKMDSSYPQGEWPKRPVNTFCPRCDRHVKSVIVKQKTPKKKMPTRTRIALFLATICSHSGPQRKIMHICPECDSWLGDCIATRQKKSASTGHLHKRARMPAQNNPLCRRVSVGW</sequence>
<evidence type="ECO:0000259" key="2">
    <source>
        <dbReference type="SMART" id="SM00228"/>
    </source>
</evidence>
<evidence type="ECO:0000256" key="1">
    <source>
        <dbReference type="SAM" id="MobiDB-lite"/>
    </source>
</evidence>
<dbReference type="SUPFAM" id="SSF50156">
    <property type="entry name" value="PDZ domain-like"/>
    <property type="match status" value="2"/>
</dbReference>
<dbReference type="Gene3D" id="2.30.42.10">
    <property type="match status" value="2"/>
</dbReference>
<dbReference type="InterPro" id="IPR001478">
    <property type="entry name" value="PDZ"/>
</dbReference>
<dbReference type="InterPro" id="IPR036034">
    <property type="entry name" value="PDZ_sf"/>
</dbReference>
<feature type="domain" description="PDZ" evidence="2">
    <location>
        <begin position="62"/>
        <end position="130"/>
    </location>
</feature>
<reference evidence="3" key="1">
    <citation type="submission" date="2021-01" db="EMBL/GenBank/DDBJ databases">
        <authorList>
            <person name="Corre E."/>
            <person name="Pelletier E."/>
            <person name="Niang G."/>
            <person name="Scheremetjew M."/>
            <person name="Finn R."/>
            <person name="Kale V."/>
            <person name="Holt S."/>
            <person name="Cochrane G."/>
            <person name="Meng A."/>
            <person name="Brown T."/>
            <person name="Cohen L."/>
        </authorList>
    </citation>
    <scope>NUCLEOTIDE SEQUENCE</scope>
    <source>
        <strain evidence="3">CCMP2058</strain>
    </source>
</reference>
<accession>A0A7S0DQ32</accession>
<dbReference type="SMART" id="SM00228">
    <property type="entry name" value="PDZ"/>
    <property type="match status" value="2"/>
</dbReference>
<proteinExistence type="predicted"/>
<feature type="domain" description="PDZ" evidence="2">
    <location>
        <begin position="131"/>
        <end position="210"/>
    </location>
</feature>
<dbReference type="EMBL" id="HBEM01026811">
    <property type="protein sequence ID" value="CAD8459290.1"/>
    <property type="molecule type" value="Transcribed_RNA"/>
</dbReference>